<evidence type="ECO:0000313" key="2">
    <source>
        <dbReference type="EMBL" id="SVE56972.1"/>
    </source>
</evidence>
<proteinExistence type="predicted"/>
<dbReference type="GO" id="GO:0004748">
    <property type="term" value="F:ribonucleoside-diphosphate reductase activity, thioredoxin disulfide as acceptor"/>
    <property type="evidence" value="ECO:0007669"/>
    <property type="project" value="InterPro"/>
</dbReference>
<dbReference type="Pfam" id="PF08471">
    <property type="entry name" value="Ribonuc_red_2_N"/>
    <property type="match status" value="1"/>
</dbReference>
<sequence length="69" mass="7814">MRVFRCFTKESQSPYKDIEFQTADSEIRNPDGSIVFSAKSIEVPKSWSQVAVDVLAQKYFRKAGIPAIT</sequence>
<accession>A0A383EJ83</accession>
<evidence type="ECO:0000259" key="1">
    <source>
        <dbReference type="Pfam" id="PF08471"/>
    </source>
</evidence>
<dbReference type="InterPro" id="IPR013678">
    <property type="entry name" value="RNR_2_N"/>
</dbReference>
<dbReference type="AlphaFoldDB" id="A0A383EJ83"/>
<organism evidence="2">
    <name type="scientific">marine metagenome</name>
    <dbReference type="NCBI Taxonomy" id="408172"/>
    <lineage>
        <taxon>unclassified sequences</taxon>
        <taxon>metagenomes</taxon>
        <taxon>ecological metagenomes</taxon>
    </lineage>
</organism>
<dbReference type="GO" id="GO:0050897">
    <property type="term" value="F:cobalt ion binding"/>
    <property type="evidence" value="ECO:0007669"/>
    <property type="project" value="InterPro"/>
</dbReference>
<name>A0A383EJ83_9ZZZZ</name>
<feature type="non-terminal residue" evidence="2">
    <location>
        <position position="69"/>
    </location>
</feature>
<protein>
    <recommendedName>
        <fullName evidence="1">Ribonucleotide reductase class II vitamin B12-dependent N-terminal domain-containing protein</fullName>
    </recommendedName>
</protein>
<feature type="non-terminal residue" evidence="2">
    <location>
        <position position="1"/>
    </location>
</feature>
<dbReference type="EMBL" id="UINC01226473">
    <property type="protein sequence ID" value="SVE56972.1"/>
    <property type="molecule type" value="Genomic_DNA"/>
</dbReference>
<feature type="domain" description="Ribonucleotide reductase class II vitamin B12-dependent N-terminal" evidence="1">
    <location>
        <begin position="22"/>
        <end position="67"/>
    </location>
</feature>
<gene>
    <name evidence="2" type="ORF">METZ01_LOCUS509826</name>
</gene>
<reference evidence="2" key="1">
    <citation type="submission" date="2018-05" db="EMBL/GenBank/DDBJ databases">
        <authorList>
            <person name="Lanie J.A."/>
            <person name="Ng W.-L."/>
            <person name="Kazmierczak K.M."/>
            <person name="Andrzejewski T.M."/>
            <person name="Davidsen T.M."/>
            <person name="Wayne K.J."/>
            <person name="Tettelin H."/>
            <person name="Glass J.I."/>
            <person name="Rusch D."/>
            <person name="Podicherti R."/>
            <person name="Tsui H.-C.T."/>
            <person name="Winkler M.E."/>
        </authorList>
    </citation>
    <scope>NUCLEOTIDE SEQUENCE</scope>
</reference>